<evidence type="ECO:0000313" key="2">
    <source>
        <dbReference type="EMBL" id="TNN61348.1"/>
    </source>
</evidence>
<evidence type="ECO:0000313" key="3">
    <source>
        <dbReference type="Proteomes" id="UP000314294"/>
    </source>
</evidence>
<dbReference type="EMBL" id="SRLO01000316">
    <property type="protein sequence ID" value="TNN61348.1"/>
    <property type="molecule type" value="Genomic_DNA"/>
</dbReference>
<evidence type="ECO:0000256" key="1">
    <source>
        <dbReference type="SAM" id="MobiDB-lite"/>
    </source>
</evidence>
<proteinExistence type="predicted"/>
<accession>A0A4Z2H636</accession>
<gene>
    <name evidence="2" type="ORF">EYF80_028365</name>
</gene>
<comment type="caution">
    <text evidence="2">The sequence shown here is derived from an EMBL/GenBank/DDBJ whole genome shotgun (WGS) entry which is preliminary data.</text>
</comment>
<protein>
    <submittedName>
        <fullName evidence="2">Uncharacterized protein</fullName>
    </submittedName>
</protein>
<name>A0A4Z2H636_9TELE</name>
<reference evidence="2 3" key="1">
    <citation type="submission" date="2019-03" db="EMBL/GenBank/DDBJ databases">
        <title>First draft genome of Liparis tanakae, snailfish: a comprehensive survey of snailfish specific genes.</title>
        <authorList>
            <person name="Kim W."/>
            <person name="Song I."/>
            <person name="Jeong J.-H."/>
            <person name="Kim D."/>
            <person name="Kim S."/>
            <person name="Ryu S."/>
            <person name="Song J.Y."/>
            <person name="Lee S.K."/>
        </authorList>
    </citation>
    <scope>NUCLEOTIDE SEQUENCE [LARGE SCALE GENOMIC DNA]</scope>
    <source>
        <tissue evidence="2">Muscle</tissue>
    </source>
</reference>
<dbReference type="Proteomes" id="UP000314294">
    <property type="component" value="Unassembled WGS sequence"/>
</dbReference>
<organism evidence="2 3">
    <name type="scientific">Liparis tanakae</name>
    <name type="common">Tanaka's snailfish</name>
    <dbReference type="NCBI Taxonomy" id="230148"/>
    <lineage>
        <taxon>Eukaryota</taxon>
        <taxon>Metazoa</taxon>
        <taxon>Chordata</taxon>
        <taxon>Craniata</taxon>
        <taxon>Vertebrata</taxon>
        <taxon>Euteleostomi</taxon>
        <taxon>Actinopterygii</taxon>
        <taxon>Neopterygii</taxon>
        <taxon>Teleostei</taxon>
        <taxon>Neoteleostei</taxon>
        <taxon>Acanthomorphata</taxon>
        <taxon>Eupercaria</taxon>
        <taxon>Perciformes</taxon>
        <taxon>Cottioidei</taxon>
        <taxon>Cottales</taxon>
        <taxon>Liparidae</taxon>
        <taxon>Liparis</taxon>
    </lineage>
</organism>
<feature type="region of interest" description="Disordered" evidence="1">
    <location>
        <begin position="1"/>
        <end position="144"/>
    </location>
</feature>
<sequence length="155" mass="15526">MQLGAAQPLLPPPLGHGELQALLQSQQLLPYQKERTRRSPGFSGGGSSSTKEPSSGHSLATGGGSRPSRFRRDNLSPLGLADAPDTSPESVDSLGSEGAGDASSPGSEAGAPTAGADSSRLWERNSIGPDAWAGSGSGLACCGDEVAAGRGMGRI</sequence>
<keyword evidence="3" id="KW-1185">Reference proteome</keyword>
<dbReference type="AlphaFoldDB" id="A0A4Z2H636"/>
<feature type="compositionally biased region" description="Low complexity" evidence="1">
    <location>
        <begin position="19"/>
        <end position="31"/>
    </location>
</feature>